<reference evidence="1 2" key="1">
    <citation type="submission" date="2024-02" db="EMBL/GenBank/DDBJ databases">
        <title>Rhodopirellula caenicola NBRC 110016.</title>
        <authorList>
            <person name="Ichikawa N."/>
            <person name="Katano-Makiyama Y."/>
            <person name="Hidaka K."/>
        </authorList>
    </citation>
    <scope>NUCLEOTIDE SEQUENCE [LARGE SCALE GENOMIC DNA]</scope>
    <source>
        <strain evidence="1 2">NBRC 110016</strain>
    </source>
</reference>
<name>A0ABP9VTF3_9BACT</name>
<protein>
    <submittedName>
        <fullName evidence="1">Uncharacterized protein</fullName>
    </submittedName>
</protein>
<evidence type="ECO:0000313" key="2">
    <source>
        <dbReference type="Proteomes" id="UP001416858"/>
    </source>
</evidence>
<comment type="caution">
    <text evidence="1">The sequence shown here is derived from an EMBL/GenBank/DDBJ whole genome shotgun (WGS) entry which is preliminary data.</text>
</comment>
<proteinExistence type="predicted"/>
<dbReference type="EMBL" id="BAABRO010000004">
    <property type="protein sequence ID" value="GAA5506783.1"/>
    <property type="molecule type" value="Genomic_DNA"/>
</dbReference>
<gene>
    <name evidence="1" type="ORF">Rcae01_02236</name>
</gene>
<evidence type="ECO:0000313" key="1">
    <source>
        <dbReference type="EMBL" id="GAA5506783.1"/>
    </source>
</evidence>
<accession>A0ABP9VTF3</accession>
<keyword evidence="2" id="KW-1185">Reference proteome</keyword>
<sequence>MIENKLAAVSQRGQWGTGNPFHKPNEICSNELYLANKNGLSLRKSKTRLQHRVSFPIKYDTESYITPLADASRSLHIPYPLECSWLLTIATPSRSWLSRSSASALQSALPS</sequence>
<organism evidence="1 2">
    <name type="scientific">Novipirellula caenicola</name>
    <dbReference type="NCBI Taxonomy" id="1536901"/>
    <lineage>
        <taxon>Bacteria</taxon>
        <taxon>Pseudomonadati</taxon>
        <taxon>Planctomycetota</taxon>
        <taxon>Planctomycetia</taxon>
        <taxon>Pirellulales</taxon>
        <taxon>Pirellulaceae</taxon>
        <taxon>Novipirellula</taxon>
    </lineage>
</organism>
<dbReference type="Proteomes" id="UP001416858">
    <property type="component" value="Unassembled WGS sequence"/>
</dbReference>